<dbReference type="InterPro" id="IPR001119">
    <property type="entry name" value="SLH_dom"/>
</dbReference>
<evidence type="ECO:0000313" key="5">
    <source>
        <dbReference type="Proteomes" id="UP000187158"/>
    </source>
</evidence>
<evidence type="ECO:0000259" key="2">
    <source>
        <dbReference type="PROSITE" id="PS50853"/>
    </source>
</evidence>
<feature type="domain" description="SLH" evidence="3">
    <location>
        <begin position="572"/>
        <end position="635"/>
    </location>
</feature>
<dbReference type="Pfam" id="PF00395">
    <property type="entry name" value="SLH"/>
    <property type="match status" value="3"/>
</dbReference>
<feature type="domain" description="SLH" evidence="3">
    <location>
        <begin position="636"/>
        <end position="695"/>
    </location>
</feature>
<dbReference type="EMBL" id="MPVP01000108">
    <property type="protein sequence ID" value="OMD31606.1"/>
    <property type="molecule type" value="Genomic_DNA"/>
</dbReference>
<reference evidence="4 5" key="1">
    <citation type="submission" date="2016-11" db="EMBL/GenBank/DDBJ databases">
        <title>Paenibacillus species isolates.</title>
        <authorList>
            <person name="Beno S.M."/>
        </authorList>
    </citation>
    <scope>NUCLEOTIDE SEQUENCE [LARGE SCALE GENOMIC DNA]</scope>
    <source>
        <strain evidence="4 5">FSL H7-0433</strain>
    </source>
</reference>
<dbReference type="Pfam" id="PF00041">
    <property type="entry name" value="fn3"/>
    <property type="match status" value="3"/>
</dbReference>
<feature type="region of interest" description="Disordered" evidence="1">
    <location>
        <begin position="306"/>
        <end position="345"/>
    </location>
</feature>
<dbReference type="PANTHER" id="PTHR43308:SF5">
    <property type="entry name" value="S-LAYER PROTEIN _ PEPTIDOGLYCAN ENDO-BETA-N-ACETYLGLUCOSAMINIDASE"/>
    <property type="match status" value="1"/>
</dbReference>
<dbReference type="Proteomes" id="UP000187158">
    <property type="component" value="Unassembled WGS sequence"/>
</dbReference>
<dbReference type="PROSITE" id="PS50853">
    <property type="entry name" value="FN3"/>
    <property type="match status" value="3"/>
</dbReference>
<feature type="compositionally biased region" description="Polar residues" evidence="1">
    <location>
        <begin position="306"/>
        <end position="323"/>
    </location>
</feature>
<feature type="domain" description="SLH" evidence="3">
    <location>
        <begin position="703"/>
        <end position="762"/>
    </location>
</feature>
<evidence type="ECO:0000313" key="4">
    <source>
        <dbReference type="EMBL" id="OMD31606.1"/>
    </source>
</evidence>
<organism evidence="4 5">
    <name type="scientific">Paenibacillus odorifer</name>
    <dbReference type="NCBI Taxonomy" id="189426"/>
    <lineage>
        <taxon>Bacteria</taxon>
        <taxon>Bacillati</taxon>
        <taxon>Bacillota</taxon>
        <taxon>Bacilli</taxon>
        <taxon>Bacillales</taxon>
        <taxon>Paenibacillaceae</taxon>
        <taxon>Paenibacillus</taxon>
    </lineage>
</organism>
<protein>
    <submittedName>
        <fullName evidence="4">Uncharacterized protein</fullName>
    </submittedName>
</protein>
<comment type="caution">
    <text evidence="4">The sequence shown here is derived from an EMBL/GenBank/DDBJ whole genome shotgun (WGS) entry which is preliminary data.</text>
</comment>
<keyword evidence="5" id="KW-1185">Reference proteome</keyword>
<dbReference type="Gene3D" id="2.60.40.10">
    <property type="entry name" value="Immunoglobulins"/>
    <property type="match status" value="3"/>
</dbReference>
<name>A0ABX3GLF8_9BACL</name>
<dbReference type="PANTHER" id="PTHR43308">
    <property type="entry name" value="OUTER MEMBRANE PROTEIN ALPHA-RELATED"/>
    <property type="match status" value="1"/>
</dbReference>
<feature type="compositionally biased region" description="Low complexity" evidence="1">
    <location>
        <begin position="333"/>
        <end position="345"/>
    </location>
</feature>
<accession>A0ABX3GLF8</accession>
<dbReference type="InterPro" id="IPR051465">
    <property type="entry name" value="Cell_Envelope_Struct_Comp"/>
</dbReference>
<gene>
    <name evidence="4" type="ORF">BSO21_17090</name>
</gene>
<feature type="domain" description="Fibronectin type-III" evidence="2">
    <location>
        <begin position="47"/>
        <end position="140"/>
    </location>
</feature>
<feature type="domain" description="Fibronectin type-III" evidence="2">
    <location>
        <begin position="230"/>
        <end position="319"/>
    </location>
</feature>
<sequence>MTAVAGLISFTDLGATNATGITGAQLAFDATGLTEITSAVIDLTWPELAAPSIESVTAGNGHIRITWSPVYGTDSYAVYQSTASGVYGAEVATISGSENSYDAVGLINGTAYYFIVKAVNPDGISAASNEVTRTPQVPAPGAPILHSPVASNGLIGLTWDPVKGAIGYTIYQGITSGIYETQVATVSESVYNYDVTGLTNGQSYYFVVKASNPGGESAASNEVSTKPRTSPSAPTDLIAVAGDGEVTVTFAVPDSNGGTPITNYEVTASPGNIVTVGATSPIKVTSLANGTTYSFTVKAINSAGSSVASEVSNSVTPKSSTEVEVTPTPPTPTAGSTATATATPSSSMVEVLVNGKVENAGTATISEHNGQTVTTIVVDQAKIEQRIEKEDQNAIITIPVTATSDVIIGELNGQIIKDMEQKQALLIIRTPKGTYTISAAQIDISAISKQFGTDIALQDVKVQISISVPAADALKRIEMLAANEKLTLVAQPLDFTVKVTYAGKTVELTKFNTYVERTIPLADGVDLKKITTGLVLEAGGTFRHVPTQIVAIDGKHFAKIHSLTNSTYFVVQDPQNFKDVATHWAKDIVNEMASRKVINGVGDDLFNPNLEITRAEFAAIIVRGLGLKLESGTTSFADVKVSDWYNDAVQTAYSYKLINGFEDGAFHPTDKITREQAMSIIAKAMVITDLKTNLPAKEASELLSIYTDANEASDWAKSGIADSLQAGIITGRSGNVLAPQAFITRAEVAAIIQRLLQQSDLI</sequence>
<dbReference type="PROSITE" id="PS51272">
    <property type="entry name" value="SLH"/>
    <property type="match status" value="3"/>
</dbReference>
<dbReference type="InterPro" id="IPR003961">
    <property type="entry name" value="FN3_dom"/>
</dbReference>
<dbReference type="SMART" id="SM00060">
    <property type="entry name" value="FN3"/>
    <property type="match status" value="3"/>
</dbReference>
<feature type="domain" description="Fibronectin type-III" evidence="2">
    <location>
        <begin position="142"/>
        <end position="228"/>
    </location>
</feature>
<evidence type="ECO:0000256" key="1">
    <source>
        <dbReference type="SAM" id="MobiDB-lite"/>
    </source>
</evidence>
<dbReference type="CDD" id="cd00063">
    <property type="entry name" value="FN3"/>
    <property type="match status" value="3"/>
</dbReference>
<evidence type="ECO:0000259" key="3">
    <source>
        <dbReference type="PROSITE" id="PS51272"/>
    </source>
</evidence>
<dbReference type="InterPro" id="IPR013783">
    <property type="entry name" value="Ig-like_fold"/>
</dbReference>
<dbReference type="RefSeq" id="WP_076219250.1">
    <property type="nucleotide sequence ID" value="NZ_MPVP01000108.1"/>
</dbReference>
<proteinExistence type="predicted"/>
<dbReference type="SUPFAM" id="SSF49265">
    <property type="entry name" value="Fibronectin type III"/>
    <property type="match status" value="2"/>
</dbReference>
<dbReference type="InterPro" id="IPR036116">
    <property type="entry name" value="FN3_sf"/>
</dbReference>